<dbReference type="EMBL" id="UYYB01029810">
    <property type="protein sequence ID" value="VDM73277.1"/>
    <property type="molecule type" value="Genomic_DNA"/>
</dbReference>
<keyword evidence="3" id="KW-1185">Reference proteome</keyword>
<feature type="region of interest" description="Disordered" evidence="1">
    <location>
        <begin position="20"/>
        <end position="106"/>
    </location>
</feature>
<name>A0A3P7JAT6_STRVU</name>
<organism evidence="2 3">
    <name type="scientific">Strongylus vulgaris</name>
    <name type="common">Blood worm</name>
    <dbReference type="NCBI Taxonomy" id="40348"/>
    <lineage>
        <taxon>Eukaryota</taxon>
        <taxon>Metazoa</taxon>
        <taxon>Ecdysozoa</taxon>
        <taxon>Nematoda</taxon>
        <taxon>Chromadorea</taxon>
        <taxon>Rhabditida</taxon>
        <taxon>Rhabditina</taxon>
        <taxon>Rhabditomorpha</taxon>
        <taxon>Strongyloidea</taxon>
        <taxon>Strongylidae</taxon>
        <taxon>Strongylus</taxon>
    </lineage>
</organism>
<feature type="region of interest" description="Disordered" evidence="1">
    <location>
        <begin position="161"/>
        <end position="183"/>
    </location>
</feature>
<reference evidence="2 3" key="1">
    <citation type="submission" date="2018-11" db="EMBL/GenBank/DDBJ databases">
        <authorList>
            <consortium name="Pathogen Informatics"/>
        </authorList>
    </citation>
    <scope>NUCLEOTIDE SEQUENCE [LARGE SCALE GENOMIC DNA]</scope>
</reference>
<dbReference type="Proteomes" id="UP000270094">
    <property type="component" value="Unassembled WGS sequence"/>
</dbReference>
<accession>A0A3P7JAT6</accession>
<feature type="compositionally biased region" description="Polar residues" evidence="1">
    <location>
        <begin position="89"/>
        <end position="102"/>
    </location>
</feature>
<evidence type="ECO:0000256" key="1">
    <source>
        <dbReference type="SAM" id="MobiDB-lite"/>
    </source>
</evidence>
<proteinExistence type="predicted"/>
<evidence type="ECO:0000313" key="2">
    <source>
        <dbReference type="EMBL" id="VDM73277.1"/>
    </source>
</evidence>
<feature type="compositionally biased region" description="Polar residues" evidence="1">
    <location>
        <begin position="174"/>
        <end position="183"/>
    </location>
</feature>
<gene>
    <name evidence="2" type="ORF">SVUK_LOCUS8275</name>
</gene>
<dbReference type="AlphaFoldDB" id="A0A3P7JAT6"/>
<sequence length="183" mass="19787">MTAEARREIIKNSVQRLSKPKNANAGVCRKANSERSTPLSPYPLTGDDTTVVIEPSTPFEPIDPSRMMFPDVSKSCTARRVPQPRIPRNLSSRQTLFSNGNDKTPEHVRTNLLKRAGDYKPNKDAGEATHALEPKILSEAMTSALTDAPTVAINELSLIEGSLTVPPPPPPTAADTSCIVSSE</sequence>
<protein>
    <submittedName>
        <fullName evidence="2">Uncharacterized protein</fullName>
    </submittedName>
</protein>
<evidence type="ECO:0000313" key="3">
    <source>
        <dbReference type="Proteomes" id="UP000270094"/>
    </source>
</evidence>
<dbReference type="OrthoDB" id="5847181at2759"/>